<dbReference type="AlphaFoldDB" id="B5Y3Z5"/>
<proteinExistence type="predicted"/>
<dbReference type="GeneID" id="7204709"/>
<organism evidence="2 3">
    <name type="scientific">Phaeodactylum tricornutum (strain CCAP 1055/1)</name>
    <dbReference type="NCBI Taxonomy" id="556484"/>
    <lineage>
        <taxon>Eukaryota</taxon>
        <taxon>Sar</taxon>
        <taxon>Stramenopiles</taxon>
        <taxon>Ochrophyta</taxon>
        <taxon>Bacillariophyta</taxon>
        <taxon>Bacillariophyceae</taxon>
        <taxon>Bacillariophycidae</taxon>
        <taxon>Naviculales</taxon>
        <taxon>Phaeodactylaceae</taxon>
        <taxon>Phaeodactylum</taxon>
    </lineage>
</organism>
<dbReference type="Proteomes" id="UP000000759">
    <property type="component" value="Chromosome 11"/>
</dbReference>
<evidence type="ECO:0000313" key="2">
    <source>
        <dbReference type="EMBL" id="ACI65219.1"/>
    </source>
</evidence>
<gene>
    <name evidence="2" type="ORF">PHATR_46851</name>
</gene>
<dbReference type="PaxDb" id="2850-Phatr46851"/>
<dbReference type="OMA" id="CARTWNE"/>
<dbReference type="InParanoid" id="B5Y3Z5"/>
<dbReference type="EMBL" id="CP001141">
    <property type="protein sequence ID" value="ACI65219.1"/>
    <property type="molecule type" value="Genomic_DNA"/>
</dbReference>
<name>B5Y3Z5_PHATC</name>
<evidence type="ECO:0000313" key="3">
    <source>
        <dbReference type="Proteomes" id="UP000000759"/>
    </source>
</evidence>
<reference evidence="2 3" key="1">
    <citation type="journal article" date="2008" name="Nature">
        <title>The Phaeodactylum genome reveals the evolutionary history of diatom genomes.</title>
        <authorList>
            <person name="Bowler C."/>
            <person name="Allen A.E."/>
            <person name="Badger J.H."/>
            <person name="Grimwood J."/>
            <person name="Jabbari K."/>
            <person name="Kuo A."/>
            <person name="Maheswari U."/>
            <person name="Martens C."/>
            <person name="Maumus F."/>
            <person name="Otillar R.P."/>
            <person name="Rayko E."/>
            <person name="Salamov A."/>
            <person name="Vandepoele K."/>
            <person name="Beszteri B."/>
            <person name="Gruber A."/>
            <person name="Heijde M."/>
            <person name="Katinka M."/>
            <person name="Mock T."/>
            <person name="Valentin K."/>
            <person name="Verret F."/>
            <person name="Berges J.A."/>
            <person name="Brownlee C."/>
            <person name="Cadoret J.P."/>
            <person name="Chiovitti A."/>
            <person name="Choi C.J."/>
            <person name="Coesel S."/>
            <person name="De Martino A."/>
            <person name="Detter J.C."/>
            <person name="Durkin C."/>
            <person name="Falciatore A."/>
            <person name="Fournet J."/>
            <person name="Haruta M."/>
            <person name="Huysman M.J."/>
            <person name="Jenkins B.D."/>
            <person name="Jiroutova K."/>
            <person name="Jorgensen R.E."/>
            <person name="Joubert Y."/>
            <person name="Kaplan A."/>
            <person name="Kroger N."/>
            <person name="Kroth P.G."/>
            <person name="La Roche J."/>
            <person name="Lindquist E."/>
            <person name="Lommer M."/>
            <person name="Martin-Jezequel V."/>
            <person name="Lopez P.J."/>
            <person name="Lucas S."/>
            <person name="Mangogna M."/>
            <person name="McGinnis K."/>
            <person name="Medlin L.K."/>
            <person name="Montsant A."/>
            <person name="Oudot-Le Secq M.P."/>
            <person name="Napoli C."/>
            <person name="Obornik M."/>
            <person name="Parker M.S."/>
            <person name="Petit J.L."/>
            <person name="Porcel B.M."/>
            <person name="Poulsen N."/>
            <person name="Robison M."/>
            <person name="Rychlewski L."/>
            <person name="Rynearson T.A."/>
            <person name="Schmutz J."/>
            <person name="Shapiro H."/>
            <person name="Siaut M."/>
            <person name="Stanley M."/>
            <person name="Sussman M.R."/>
            <person name="Taylor A.R."/>
            <person name="Vardi A."/>
            <person name="von Dassow P."/>
            <person name="Vyverman W."/>
            <person name="Willis A."/>
            <person name="Wyrwicz L.S."/>
            <person name="Rokhsar D.S."/>
            <person name="Weissenbach J."/>
            <person name="Armbrust E.V."/>
            <person name="Green B.R."/>
            <person name="Van de Peer Y."/>
            <person name="Grigoriev I.V."/>
        </authorList>
    </citation>
    <scope>NUCLEOTIDE SEQUENCE [LARGE SCALE GENOMIC DNA]</scope>
    <source>
        <strain evidence="2 3">CCAP 1055/1</strain>
    </source>
</reference>
<dbReference type="KEGG" id="pti:PHATR_46851"/>
<dbReference type="RefSeq" id="XP_002185749.1">
    <property type="nucleotide sequence ID" value="XM_002185713.1"/>
</dbReference>
<accession>B5Y3Z5</accession>
<reference evidence="3" key="2">
    <citation type="submission" date="2008-08" db="EMBL/GenBank/DDBJ databases">
        <authorList>
            <consortium name="Diatom Consortium"/>
            <person name="Grigoriev I."/>
            <person name="Grimwood J."/>
            <person name="Kuo A."/>
            <person name="Otillar R.P."/>
            <person name="Salamov A."/>
            <person name="Detter J.C."/>
            <person name="Lindquist E."/>
            <person name="Shapiro H."/>
            <person name="Lucas S."/>
            <person name="Glavina del Rio T."/>
            <person name="Pitluck S."/>
            <person name="Rokhsar D."/>
            <person name="Bowler C."/>
        </authorList>
    </citation>
    <scope>GENOME REANNOTATION</scope>
    <source>
        <strain evidence="3">CCAP 1055/1</strain>
    </source>
</reference>
<feature type="region of interest" description="Disordered" evidence="1">
    <location>
        <begin position="176"/>
        <end position="205"/>
    </location>
</feature>
<dbReference type="OrthoDB" id="45156at2759"/>
<protein>
    <submittedName>
        <fullName evidence="2">Uncharacterized protein</fullName>
    </submittedName>
</protein>
<sequence>MELSLERGYSSFSRKRSKASAGLKEDASLCHVCQETPAAVVVRLPALRTTKLSHPQMYCLLHYYSSSAIRTDVKYVTVLDQEELNRQLPAVQELFSEAYVSLQQELSEQSARAFSRHQHDPLAILHDLNKKSRKAPPAATPKKVDYSAGGFIREVPLPERLLHTQQQQARLQSHLISRMEKASESARPTSKISDLSRRRPSSRKSIWNVVMDQPTKKQNSAKGEISTERKKYAIHPDTTIVDDTTCSACGSHQVEIVGSNTSRNQDATKGEIWGNKDRGDETVTRYRCLNCARTWNEED</sequence>
<keyword evidence="3" id="KW-1185">Reference proteome</keyword>
<dbReference type="eggNOG" id="ENOG502ST1V">
    <property type="taxonomic scope" value="Eukaryota"/>
</dbReference>
<dbReference type="HOGENOM" id="CLU_932099_0_0_1"/>
<evidence type="ECO:0000256" key="1">
    <source>
        <dbReference type="SAM" id="MobiDB-lite"/>
    </source>
</evidence>